<evidence type="ECO:0000313" key="1">
    <source>
        <dbReference type="EMBL" id="EDQ99191.1"/>
    </source>
</evidence>
<keyword evidence="2" id="KW-1185">Reference proteome</keyword>
<dbReference type="OrthoDB" id="3239511at2759"/>
<dbReference type="EMBL" id="DS547170">
    <property type="protein sequence ID" value="EDQ99191.1"/>
    <property type="molecule type" value="Genomic_DNA"/>
</dbReference>
<dbReference type="RefSeq" id="XP_001890158.1">
    <property type="nucleotide sequence ID" value="XM_001890123.1"/>
</dbReference>
<dbReference type="HOGENOM" id="CLU_009122_3_1_1"/>
<proteinExistence type="predicted"/>
<gene>
    <name evidence="1" type="ORF">LACBIDRAFT_317443</name>
</gene>
<name>B0E1S9_LACBS</name>
<dbReference type="GeneID" id="6085812"/>
<reference evidence="1 2" key="1">
    <citation type="journal article" date="2008" name="Nature">
        <title>The genome of Laccaria bicolor provides insights into mycorrhizal symbiosis.</title>
        <authorList>
            <person name="Martin F."/>
            <person name="Aerts A."/>
            <person name="Ahren D."/>
            <person name="Brun A."/>
            <person name="Danchin E.G.J."/>
            <person name="Duchaussoy F."/>
            <person name="Gibon J."/>
            <person name="Kohler A."/>
            <person name="Lindquist E."/>
            <person name="Pereda V."/>
            <person name="Salamov A."/>
            <person name="Shapiro H.J."/>
            <person name="Wuyts J."/>
            <person name="Blaudez D."/>
            <person name="Buee M."/>
            <person name="Brokstein P."/>
            <person name="Canbaeck B."/>
            <person name="Cohen D."/>
            <person name="Courty P.E."/>
            <person name="Coutinho P.M."/>
            <person name="Delaruelle C."/>
            <person name="Detter J.C."/>
            <person name="Deveau A."/>
            <person name="DiFazio S."/>
            <person name="Duplessis S."/>
            <person name="Fraissinet-Tachet L."/>
            <person name="Lucic E."/>
            <person name="Frey-Klett P."/>
            <person name="Fourrey C."/>
            <person name="Feussner I."/>
            <person name="Gay G."/>
            <person name="Grimwood J."/>
            <person name="Hoegger P.J."/>
            <person name="Jain P."/>
            <person name="Kilaru S."/>
            <person name="Labbe J."/>
            <person name="Lin Y.C."/>
            <person name="Legue V."/>
            <person name="Le Tacon F."/>
            <person name="Marmeisse R."/>
            <person name="Melayah D."/>
            <person name="Montanini B."/>
            <person name="Muratet M."/>
            <person name="Nehls U."/>
            <person name="Niculita-Hirzel H."/>
            <person name="Oudot-Le Secq M.P."/>
            <person name="Peter M."/>
            <person name="Quesneville H."/>
            <person name="Rajashekar B."/>
            <person name="Reich M."/>
            <person name="Rouhier N."/>
            <person name="Schmutz J."/>
            <person name="Yin T."/>
            <person name="Chalot M."/>
            <person name="Henrissat B."/>
            <person name="Kuees U."/>
            <person name="Lucas S."/>
            <person name="Van de Peer Y."/>
            <person name="Podila G.K."/>
            <person name="Polle A."/>
            <person name="Pukkila P.J."/>
            <person name="Richardson P.M."/>
            <person name="Rouze P."/>
            <person name="Sanders I.R."/>
            <person name="Stajich J.E."/>
            <person name="Tunlid A."/>
            <person name="Tuskan G."/>
            <person name="Grigoriev I.V."/>
        </authorList>
    </citation>
    <scope>NUCLEOTIDE SEQUENCE [LARGE SCALE GENOMIC DNA]</scope>
    <source>
        <strain evidence="2">S238N-H82 / ATCC MYA-4686</strain>
    </source>
</reference>
<dbReference type="Proteomes" id="UP000001194">
    <property type="component" value="Unassembled WGS sequence"/>
</dbReference>
<dbReference type="InParanoid" id="B0E1S9"/>
<dbReference type="AlphaFoldDB" id="B0E1S9"/>
<evidence type="ECO:0000313" key="2">
    <source>
        <dbReference type="Proteomes" id="UP000001194"/>
    </source>
</evidence>
<organism evidence="2">
    <name type="scientific">Laccaria bicolor (strain S238N-H82 / ATCC MYA-4686)</name>
    <name type="common">Bicoloured deceiver</name>
    <name type="synonym">Laccaria laccata var. bicolor</name>
    <dbReference type="NCBI Taxonomy" id="486041"/>
    <lineage>
        <taxon>Eukaryota</taxon>
        <taxon>Fungi</taxon>
        <taxon>Dikarya</taxon>
        <taxon>Basidiomycota</taxon>
        <taxon>Agaricomycotina</taxon>
        <taxon>Agaricomycetes</taxon>
        <taxon>Agaricomycetidae</taxon>
        <taxon>Agaricales</taxon>
        <taxon>Agaricineae</taxon>
        <taxon>Hydnangiaceae</taxon>
        <taxon>Laccaria</taxon>
    </lineage>
</organism>
<protein>
    <submittedName>
        <fullName evidence="1">Predicted protein</fullName>
    </submittedName>
</protein>
<sequence length="259" mass="30830">MHGPLREIYLRQTNFKDVVPQILTFDHWRLISLCIRERIDVYDASHATSKTSQEEESEEEVHINPYKNGKLKIGAKQPPETIHNIEMQLKDTDVAFKDFRKKLIPFLNQFCVVHNIPRPENKYFTVDKHTTITEFRYLHIHYESCVTWRKETDLLRCNPSFNNAPRYDCVMVKMSTASDVFIFARLIFIFTFTLRDLGLIHLRAKHRREAEFIPVGSIIRGAYIVPEFEKPDEYHVVDTVDTDMFLRLRRVEAYRFLNY</sequence>
<dbReference type="KEGG" id="lbc:LACBIDRAFT_317443"/>
<accession>B0E1S9</accession>